<dbReference type="Pfam" id="PF00646">
    <property type="entry name" value="F-box"/>
    <property type="match status" value="1"/>
</dbReference>
<dbReference type="SUPFAM" id="SSF81383">
    <property type="entry name" value="F-box domain"/>
    <property type="match status" value="1"/>
</dbReference>
<keyword evidence="3" id="KW-1185">Reference proteome</keyword>
<dbReference type="PANTHER" id="PTHR31672">
    <property type="entry name" value="BNACNNG10540D PROTEIN"/>
    <property type="match status" value="1"/>
</dbReference>
<evidence type="ECO:0000313" key="2">
    <source>
        <dbReference type="EMBL" id="KAG0578388.1"/>
    </source>
</evidence>
<evidence type="ECO:0000313" key="3">
    <source>
        <dbReference type="Proteomes" id="UP000822688"/>
    </source>
</evidence>
<proteinExistence type="predicted"/>
<gene>
    <name evidence="2" type="ORF">KC19_4G019100</name>
</gene>
<organism evidence="2 3">
    <name type="scientific">Ceratodon purpureus</name>
    <name type="common">Fire moss</name>
    <name type="synonym">Dicranum purpureum</name>
    <dbReference type="NCBI Taxonomy" id="3225"/>
    <lineage>
        <taxon>Eukaryota</taxon>
        <taxon>Viridiplantae</taxon>
        <taxon>Streptophyta</taxon>
        <taxon>Embryophyta</taxon>
        <taxon>Bryophyta</taxon>
        <taxon>Bryophytina</taxon>
        <taxon>Bryopsida</taxon>
        <taxon>Dicranidae</taxon>
        <taxon>Pseudoditrichales</taxon>
        <taxon>Ditrichaceae</taxon>
        <taxon>Ceratodon</taxon>
    </lineage>
</organism>
<dbReference type="InterPro" id="IPR011043">
    <property type="entry name" value="Gal_Oxase/kelch_b-propeller"/>
</dbReference>
<protein>
    <recommendedName>
        <fullName evidence="1">F-box domain-containing protein</fullName>
    </recommendedName>
</protein>
<evidence type="ECO:0000259" key="1">
    <source>
        <dbReference type="PROSITE" id="PS50181"/>
    </source>
</evidence>
<dbReference type="EMBL" id="CM026424">
    <property type="protein sequence ID" value="KAG0578388.1"/>
    <property type="molecule type" value="Genomic_DNA"/>
</dbReference>
<dbReference type="InterPro" id="IPR036047">
    <property type="entry name" value="F-box-like_dom_sf"/>
</dbReference>
<dbReference type="InterPro" id="IPR001810">
    <property type="entry name" value="F-box_dom"/>
</dbReference>
<feature type="domain" description="F-box" evidence="1">
    <location>
        <begin position="92"/>
        <end position="139"/>
    </location>
</feature>
<dbReference type="InterPro" id="IPR050796">
    <property type="entry name" value="SCF_F-box_component"/>
</dbReference>
<dbReference type="AlphaFoldDB" id="A0A8T0I7B4"/>
<name>A0A8T0I7B4_CERPU</name>
<dbReference type="SUPFAM" id="SSF50965">
    <property type="entry name" value="Galactose oxidase, central domain"/>
    <property type="match status" value="1"/>
</dbReference>
<dbReference type="Proteomes" id="UP000822688">
    <property type="component" value="Chromosome 4"/>
</dbReference>
<accession>A0A8T0I7B4</accession>
<dbReference type="PANTHER" id="PTHR31672:SF2">
    <property type="entry name" value="F-BOX DOMAIN-CONTAINING PROTEIN"/>
    <property type="match status" value="1"/>
</dbReference>
<sequence>MVVGSSKIVLPLPIIQVPHSLKDVLDEFLGDTVEAPGLRSVTEFAAHQDENDCTPCDGEHHVGAERRQGSTAVETQLICKRSCPEHKEVMSPALWGALPKDLLQIVFAHLPLADSSRLRCLSEEWRDSIETPHSEFIQVCKAVISTHTNSFALISTDKDDMYGVFWVRVFDMKANRWHEFEFDSEKKYCVALVACDGGLVCLLSVVPDVEEEENEDEYDLPKPLLLTVWNPLTGEKYELPCLDHLDGLCPTMLQLVVDPQTMHYKVMVATKDIYEPKIDQQGAYIYDSQSDRWSQAEKSSRVMFGKYYSWPNTNMWSTETVVTRPCVFDFATSRLHTVKVKRQVEPWGRQNLLRPYAITAQDRLFVLDKFITDESFVEVFRILEYHADVNQSGRTNWLFKRVHSCGPFESAPRYSQDRVRLFALKEFLLVCVDSSFRHRKPRLWLYNVCTLEWRELPSLVKYKDIGQDDIMCELRPWYLLD</sequence>
<reference evidence="2" key="1">
    <citation type="submission" date="2020-06" db="EMBL/GenBank/DDBJ databases">
        <title>WGS assembly of Ceratodon purpureus strain R40.</title>
        <authorList>
            <person name="Carey S.B."/>
            <person name="Jenkins J."/>
            <person name="Shu S."/>
            <person name="Lovell J.T."/>
            <person name="Sreedasyam A."/>
            <person name="Maumus F."/>
            <person name="Tiley G.P."/>
            <person name="Fernandez-Pozo N."/>
            <person name="Barry K."/>
            <person name="Chen C."/>
            <person name="Wang M."/>
            <person name="Lipzen A."/>
            <person name="Daum C."/>
            <person name="Saski C.A."/>
            <person name="Payton A.C."/>
            <person name="Mcbreen J.C."/>
            <person name="Conrad R.E."/>
            <person name="Kollar L.M."/>
            <person name="Olsson S."/>
            <person name="Huttunen S."/>
            <person name="Landis J.B."/>
            <person name="Wickett N.J."/>
            <person name="Johnson M.G."/>
            <person name="Rensing S.A."/>
            <person name="Grimwood J."/>
            <person name="Schmutz J."/>
            <person name="Mcdaniel S.F."/>
        </authorList>
    </citation>
    <scope>NUCLEOTIDE SEQUENCE</scope>
    <source>
        <strain evidence="2">R40</strain>
    </source>
</reference>
<comment type="caution">
    <text evidence="2">The sequence shown here is derived from an EMBL/GenBank/DDBJ whole genome shotgun (WGS) entry which is preliminary data.</text>
</comment>
<dbReference type="PROSITE" id="PS50181">
    <property type="entry name" value="FBOX"/>
    <property type="match status" value="1"/>
</dbReference>